<dbReference type="Proteomes" id="UP000078542">
    <property type="component" value="Unassembled WGS sequence"/>
</dbReference>
<keyword evidence="3" id="KW-1185">Reference proteome</keyword>
<reference evidence="2 3" key="1">
    <citation type="submission" date="2016-03" db="EMBL/GenBank/DDBJ databases">
        <title>Cyphomyrmex costatus WGS genome.</title>
        <authorList>
            <person name="Nygaard S."/>
            <person name="Hu H."/>
            <person name="Boomsma J."/>
            <person name="Zhang G."/>
        </authorList>
    </citation>
    <scope>NUCLEOTIDE SEQUENCE [LARGE SCALE GENOMIC DNA]</scope>
    <source>
        <strain evidence="2">MS0001</strain>
        <tissue evidence="2">Whole body</tissue>
    </source>
</reference>
<dbReference type="AlphaFoldDB" id="A0A195CWB9"/>
<sequence>MKQNTEHKSAMENLNEDNRDKPSDNESRDRPDACSRELGLARHKLHGQAGATARI</sequence>
<feature type="region of interest" description="Disordered" evidence="1">
    <location>
        <begin position="1"/>
        <end position="55"/>
    </location>
</feature>
<accession>A0A195CWB9</accession>
<gene>
    <name evidence="2" type="ORF">ALC62_04216</name>
</gene>
<evidence type="ECO:0000313" key="3">
    <source>
        <dbReference type="Proteomes" id="UP000078542"/>
    </source>
</evidence>
<proteinExistence type="predicted"/>
<evidence type="ECO:0000313" key="2">
    <source>
        <dbReference type="EMBL" id="KYN04832.1"/>
    </source>
</evidence>
<name>A0A195CWB9_9HYME</name>
<feature type="compositionally biased region" description="Basic and acidic residues" evidence="1">
    <location>
        <begin position="1"/>
        <end position="35"/>
    </location>
</feature>
<evidence type="ECO:0000256" key="1">
    <source>
        <dbReference type="SAM" id="MobiDB-lite"/>
    </source>
</evidence>
<protein>
    <submittedName>
        <fullName evidence="2">Uncharacterized protein</fullName>
    </submittedName>
</protein>
<dbReference type="EMBL" id="KQ977220">
    <property type="protein sequence ID" value="KYN04832.1"/>
    <property type="molecule type" value="Genomic_DNA"/>
</dbReference>
<organism evidence="2 3">
    <name type="scientific">Cyphomyrmex costatus</name>
    <dbReference type="NCBI Taxonomy" id="456900"/>
    <lineage>
        <taxon>Eukaryota</taxon>
        <taxon>Metazoa</taxon>
        <taxon>Ecdysozoa</taxon>
        <taxon>Arthropoda</taxon>
        <taxon>Hexapoda</taxon>
        <taxon>Insecta</taxon>
        <taxon>Pterygota</taxon>
        <taxon>Neoptera</taxon>
        <taxon>Endopterygota</taxon>
        <taxon>Hymenoptera</taxon>
        <taxon>Apocrita</taxon>
        <taxon>Aculeata</taxon>
        <taxon>Formicoidea</taxon>
        <taxon>Formicidae</taxon>
        <taxon>Myrmicinae</taxon>
        <taxon>Cyphomyrmex</taxon>
    </lineage>
</organism>